<feature type="chain" id="PRO_5043814464" evidence="2">
    <location>
        <begin position="18"/>
        <end position="342"/>
    </location>
</feature>
<reference evidence="4" key="1">
    <citation type="journal article" date="2008" name="Nat. Genet.">
        <title>The Pristionchus pacificus genome provides a unique perspective on nematode lifestyle and parasitism.</title>
        <authorList>
            <person name="Dieterich C."/>
            <person name="Clifton S.W."/>
            <person name="Schuster L.N."/>
            <person name="Chinwalla A."/>
            <person name="Delehaunty K."/>
            <person name="Dinkelacker I."/>
            <person name="Fulton L."/>
            <person name="Fulton R."/>
            <person name="Godfrey J."/>
            <person name="Minx P."/>
            <person name="Mitreva M."/>
            <person name="Roeseler W."/>
            <person name="Tian H."/>
            <person name="Witte H."/>
            <person name="Yang S.P."/>
            <person name="Wilson R.K."/>
            <person name="Sommer R.J."/>
        </authorList>
    </citation>
    <scope>NUCLEOTIDE SEQUENCE [LARGE SCALE GENOMIC DNA]</scope>
    <source>
        <strain evidence="4">PS312</strain>
    </source>
</reference>
<dbReference type="GO" id="GO:0004252">
    <property type="term" value="F:serine-type endopeptidase activity"/>
    <property type="evidence" value="ECO:0007669"/>
    <property type="project" value="InterPro"/>
</dbReference>
<dbReference type="Pfam" id="PF00089">
    <property type="entry name" value="Trypsin"/>
    <property type="match status" value="1"/>
</dbReference>
<accession>A0A2A6BZH5</accession>
<dbReference type="GO" id="GO:0045087">
    <property type="term" value="P:innate immune response"/>
    <property type="evidence" value="ECO:0000318"/>
    <property type="project" value="GO_Central"/>
</dbReference>
<accession>A0A8R1UIC1</accession>
<dbReference type="GO" id="GO:0005615">
    <property type="term" value="C:extracellular space"/>
    <property type="evidence" value="ECO:0000318"/>
    <property type="project" value="GO_Central"/>
</dbReference>
<dbReference type="SMART" id="SM00020">
    <property type="entry name" value="Tryp_SPc"/>
    <property type="match status" value="1"/>
</dbReference>
<feature type="region of interest" description="Disordered" evidence="1">
    <location>
        <begin position="321"/>
        <end position="342"/>
    </location>
</feature>
<evidence type="ECO:0000256" key="1">
    <source>
        <dbReference type="SAM" id="MobiDB-lite"/>
    </source>
</evidence>
<evidence type="ECO:0000313" key="4">
    <source>
        <dbReference type="Proteomes" id="UP000005239"/>
    </source>
</evidence>
<dbReference type="PANTHER" id="PTHR24260">
    <property type="match status" value="1"/>
</dbReference>
<keyword evidence="4" id="KW-1185">Reference proteome</keyword>
<dbReference type="OrthoDB" id="6353231at2759"/>
<reference evidence="3" key="2">
    <citation type="submission" date="2022-06" db="UniProtKB">
        <authorList>
            <consortium name="EnsemblMetazoa"/>
        </authorList>
    </citation>
    <scope>IDENTIFICATION</scope>
    <source>
        <strain evidence="3">PS312</strain>
    </source>
</reference>
<dbReference type="SUPFAM" id="SSF50494">
    <property type="entry name" value="Trypsin-like serine proteases"/>
    <property type="match status" value="1"/>
</dbReference>
<organism evidence="3 4">
    <name type="scientific">Pristionchus pacificus</name>
    <name type="common">Parasitic nematode worm</name>
    <dbReference type="NCBI Taxonomy" id="54126"/>
    <lineage>
        <taxon>Eukaryota</taxon>
        <taxon>Metazoa</taxon>
        <taxon>Ecdysozoa</taxon>
        <taxon>Nematoda</taxon>
        <taxon>Chromadorea</taxon>
        <taxon>Rhabditida</taxon>
        <taxon>Rhabditina</taxon>
        <taxon>Diplogasteromorpha</taxon>
        <taxon>Diplogasteroidea</taxon>
        <taxon>Neodiplogasteridae</taxon>
        <taxon>Pristionchus</taxon>
    </lineage>
</organism>
<dbReference type="EnsemblMetazoa" id="PPA26940.1">
    <property type="protein sequence ID" value="PPA26940.1"/>
    <property type="gene ID" value="WBGene00116494"/>
</dbReference>
<name>A0A2A6BZH5_PRIPA</name>
<dbReference type="PROSITE" id="PS50240">
    <property type="entry name" value="TRYPSIN_DOM"/>
    <property type="match status" value="1"/>
</dbReference>
<dbReference type="InterPro" id="IPR043504">
    <property type="entry name" value="Peptidase_S1_PA_chymotrypsin"/>
</dbReference>
<dbReference type="InterPro" id="IPR018114">
    <property type="entry name" value="TRYPSIN_HIS"/>
</dbReference>
<keyword evidence="2" id="KW-0732">Signal</keyword>
<dbReference type="GO" id="GO:0006508">
    <property type="term" value="P:proteolysis"/>
    <property type="evidence" value="ECO:0007669"/>
    <property type="project" value="InterPro"/>
</dbReference>
<gene>
    <name evidence="3" type="primary">WBGene00116494</name>
</gene>
<feature type="compositionally biased region" description="Basic and acidic residues" evidence="1">
    <location>
        <begin position="333"/>
        <end position="342"/>
    </location>
</feature>
<evidence type="ECO:0000313" key="3">
    <source>
        <dbReference type="EnsemblMetazoa" id="PPA26940.1"/>
    </source>
</evidence>
<dbReference type="PANTHER" id="PTHR24260:SF141">
    <property type="entry name" value="TRYPSIN-LIKE PROTEASE TRY-5"/>
    <property type="match status" value="1"/>
</dbReference>
<dbReference type="Gene3D" id="2.40.10.10">
    <property type="entry name" value="Trypsin-like serine proteases"/>
    <property type="match status" value="1"/>
</dbReference>
<proteinExistence type="predicted"/>
<dbReference type="PROSITE" id="PS00134">
    <property type="entry name" value="TRYPSIN_HIS"/>
    <property type="match status" value="1"/>
</dbReference>
<sequence length="342" mass="37336">MISRLSLLLLSLLLSLAARSRLNKTTAADHGIRTIDFAQSAYDWDNCGKSTAGRARRDMGDDYIDGIDFELGETGDAAVGEMPWAVAIITKVPGHVLSAAHCLSTADELPANPGYARCKPHDHIPLQEFIHNSEVLYGGECIHRAACADESMMAKTIDIKKITMFPFFWEDCTRGNDLVIIELMNDVTTPHACLPHLHDLEDPTLMNKTGTAFHTFGWRADKSKGFAQADRLQKTSLSLLGDRCEKYREFLSKDVLCAAPGKHIGQCLGDSGAGLMTMSFGRAFIIGVLSSSGACAPVGSQATPESRFTDIRLFTANIDKELKTTGPPPDFSDLDKKKNIEL</sequence>
<protein>
    <submittedName>
        <fullName evidence="3">Trypsin</fullName>
    </submittedName>
</protein>
<dbReference type="InterPro" id="IPR001254">
    <property type="entry name" value="Trypsin_dom"/>
</dbReference>
<dbReference type="InterPro" id="IPR051333">
    <property type="entry name" value="CLIP_Serine_Protease"/>
</dbReference>
<feature type="signal peptide" evidence="2">
    <location>
        <begin position="1"/>
        <end position="17"/>
    </location>
</feature>
<dbReference type="AlphaFoldDB" id="A0A2A6BZH5"/>
<dbReference type="InterPro" id="IPR009003">
    <property type="entry name" value="Peptidase_S1_PA"/>
</dbReference>
<evidence type="ECO:0000256" key="2">
    <source>
        <dbReference type="SAM" id="SignalP"/>
    </source>
</evidence>
<dbReference type="Proteomes" id="UP000005239">
    <property type="component" value="Unassembled WGS sequence"/>
</dbReference>